<dbReference type="SMART" id="SM00387">
    <property type="entry name" value="HATPase_c"/>
    <property type="match status" value="1"/>
</dbReference>
<dbReference type="CDD" id="cd00082">
    <property type="entry name" value="HisKA"/>
    <property type="match status" value="1"/>
</dbReference>
<evidence type="ECO:0000259" key="21">
    <source>
        <dbReference type="PROSITE" id="PS50110"/>
    </source>
</evidence>
<dbReference type="EMBL" id="CWJI01000009">
    <property type="protein sequence ID" value="CRY55944.1"/>
    <property type="molecule type" value="Genomic_DNA"/>
</dbReference>
<evidence type="ECO:0000256" key="8">
    <source>
        <dbReference type="ARBA" id="ARBA00022692"/>
    </source>
</evidence>
<keyword evidence="14" id="KW-0902">Two-component regulatory system</keyword>
<dbReference type="PROSITE" id="PS50109">
    <property type="entry name" value="HIS_KIN"/>
    <property type="match status" value="1"/>
</dbReference>
<evidence type="ECO:0000256" key="10">
    <source>
        <dbReference type="ARBA" id="ARBA00022741"/>
    </source>
</evidence>
<accession>A0A0H5LXQ3</accession>
<keyword evidence="7 23" id="KW-0808">Transferase</keyword>
<feature type="chain" id="PRO_5005221110" description="histidine kinase" evidence="19">
    <location>
        <begin position="22"/>
        <end position="1195"/>
    </location>
</feature>
<dbReference type="InterPro" id="IPR036097">
    <property type="entry name" value="HisK_dim/P_sf"/>
</dbReference>
<keyword evidence="15 18" id="KW-0472">Membrane</keyword>
<dbReference type="Pfam" id="PF02518">
    <property type="entry name" value="HATPase_c"/>
    <property type="match status" value="1"/>
</dbReference>
<evidence type="ECO:0000256" key="17">
    <source>
        <dbReference type="PROSITE-ProRule" id="PRU00169"/>
    </source>
</evidence>
<dbReference type="Gene3D" id="3.30.450.20">
    <property type="entry name" value="PAS domain"/>
    <property type="match status" value="1"/>
</dbReference>
<dbReference type="FunFam" id="3.40.50.2300:FF:000121">
    <property type="entry name" value="Sensor histidine kinase RcsC"/>
    <property type="match status" value="1"/>
</dbReference>
<dbReference type="InterPro" id="IPR049871">
    <property type="entry name" value="BvgS-like_periplasmic2"/>
</dbReference>
<dbReference type="GO" id="GO:0005524">
    <property type="term" value="F:ATP binding"/>
    <property type="evidence" value="ECO:0007669"/>
    <property type="project" value="UniProtKB-KW"/>
</dbReference>
<dbReference type="InterPro" id="IPR036641">
    <property type="entry name" value="HPT_dom_sf"/>
</dbReference>
<keyword evidence="5" id="KW-0997">Cell inner membrane</keyword>
<evidence type="ECO:0000256" key="11">
    <source>
        <dbReference type="ARBA" id="ARBA00022777"/>
    </source>
</evidence>
<evidence type="ECO:0000256" key="15">
    <source>
        <dbReference type="ARBA" id="ARBA00023136"/>
    </source>
</evidence>
<evidence type="ECO:0000259" key="22">
    <source>
        <dbReference type="PROSITE" id="PS50894"/>
    </source>
</evidence>
<dbReference type="GO" id="GO:0009927">
    <property type="term" value="F:histidine phosphotransfer kinase activity"/>
    <property type="evidence" value="ECO:0007669"/>
    <property type="project" value="TreeGrafter"/>
</dbReference>
<evidence type="ECO:0000256" key="18">
    <source>
        <dbReference type="SAM" id="Phobius"/>
    </source>
</evidence>
<dbReference type="Pfam" id="PF00072">
    <property type="entry name" value="Response_reg"/>
    <property type="match status" value="1"/>
</dbReference>
<reference evidence="24" key="1">
    <citation type="submission" date="2015-03" db="EMBL/GenBank/DDBJ databases">
        <authorList>
            <consortium name="Pathogen Informatics"/>
        </authorList>
    </citation>
    <scope>NUCLEOTIDE SEQUENCE [LARGE SCALE GENOMIC DNA]</scope>
    <source>
        <strain evidence="24">R148</strain>
    </source>
</reference>
<dbReference type="Pfam" id="PF01627">
    <property type="entry name" value="Hpt"/>
    <property type="match status" value="1"/>
</dbReference>
<evidence type="ECO:0000256" key="9">
    <source>
        <dbReference type="ARBA" id="ARBA00022729"/>
    </source>
</evidence>
<dbReference type="SMART" id="SM00062">
    <property type="entry name" value="PBPb"/>
    <property type="match status" value="2"/>
</dbReference>
<dbReference type="PROSITE" id="PS50110">
    <property type="entry name" value="RESPONSE_REGULATORY"/>
    <property type="match status" value="1"/>
</dbReference>
<dbReference type="InterPro" id="IPR008207">
    <property type="entry name" value="Sig_transdc_His_kin_Hpt_dom"/>
</dbReference>
<proteinExistence type="predicted"/>
<dbReference type="SUPFAM" id="SSF52172">
    <property type="entry name" value="CheY-like"/>
    <property type="match status" value="1"/>
</dbReference>
<keyword evidence="11" id="KW-0418">Kinase</keyword>
<keyword evidence="6 17" id="KW-0597">Phosphoprotein</keyword>
<keyword evidence="9 19" id="KW-0732">Signal</keyword>
<dbReference type="PANTHER" id="PTHR43047:SF72">
    <property type="entry name" value="OSMOSENSING HISTIDINE PROTEIN KINASE SLN1"/>
    <property type="match status" value="1"/>
</dbReference>
<dbReference type="Gene3D" id="3.30.565.10">
    <property type="entry name" value="Histidine kinase-like ATPase, C-terminal domain"/>
    <property type="match status" value="1"/>
</dbReference>
<evidence type="ECO:0000256" key="7">
    <source>
        <dbReference type="ARBA" id="ARBA00022679"/>
    </source>
</evidence>
<dbReference type="Pfam" id="PF00497">
    <property type="entry name" value="SBP_bac_3"/>
    <property type="match status" value="1"/>
</dbReference>
<dbReference type="InterPro" id="IPR036890">
    <property type="entry name" value="HATPase_C_sf"/>
</dbReference>
<dbReference type="CDD" id="cd13705">
    <property type="entry name" value="PBP2_BvgS_D1"/>
    <property type="match status" value="1"/>
</dbReference>
<dbReference type="SUPFAM" id="SSF53850">
    <property type="entry name" value="Periplasmic binding protein-like II"/>
    <property type="match status" value="2"/>
</dbReference>
<keyword evidence="10" id="KW-0547">Nucleotide-binding</keyword>
<keyword evidence="8 18" id="KW-0812">Transmembrane</keyword>
<dbReference type="InterPro" id="IPR003661">
    <property type="entry name" value="HisK_dim/P_dom"/>
</dbReference>
<sequence>MSQKFISIFFSLMMLMPLAYADPVTPIALELAGHTEADLPTIKLSNDELLWLAKKNKLTVAVYPPEYPPLAFSSLTGRYRGMNADYLALLQRSLNTDIEVKRYPDQQQALAAIKSRDVDLILTKQTDYIAINSPFIVSEPIVRSYPMLVARQDETMQPLHTNKRVNIAISGGFPSEEFIKQSFPNANIVSFDNEYRALESVVERQNDYFIGNNLTGNIVMARDFPYTLSVVKFWEKPQISNRFIALESEKLLIDIINTFLSVERDQIHNHETQFWVDGVSLSHLAKPLPLTPKEKLWLQKNPKLRVLINPYYAPFTMVDENSEIRGLIGDILNLIQLKTGLEFEPIIVNSNSEMANIMRKGDWDILPTTTYSLEREYYLSFTHPFIATPFVAVVRDKPDGITKLSAGMKVAIPEYHTLYEQLKSRYPNIQWINVDNSSVALNMVKDGRVDASIYNLLSARYMIDHYYLGELKYFRIADDTPALISFAFPRGNTELQQILNKSLDDIPQKEISRLAAKWAKMPNVKIDTWNLYNKQFYLVIALAALLVFSSLLWGLYLSREIRMRKKTQAALETQLSFRQTLSNSIPMPVYIISLEGELQSYNSAFTDFFSPEMREEIRPSLFDSRHPLANIFSVIHHDIEKGLIPESVLAHHLVLNNGQEERHIVHWLTLCLMPANVPATIICGWQDITESKQLMKALQIEKDKAIHANQAKSTFLASMSHEIRTPISTIMGFLELLSTHKQSPDEDQESIQLAYATAQHLLGLIGDVLDMEKIESGNFELAPEWVDVEALITSTLRTFAGLAKQKNLQLIFVNRLVKGEYLWLDPQALRQILSNFLSNAIKFTQQGSIEVCVETHAKSKTQTQLILSVSDTGSGISQQDQQKLFTPFSQTQIGKQQMGSGLGLAICRELVSRMGGEIKMLSELGQGTTLTATFTPEVSRDAVIATLTSKYATELPKNLNILVADDHPNNRLLLRRQLDKLGYHIDEAIDGVQALELIKRNSYDLLITDINMPNMDGITLTRHIRGFNQDIVIWGLTANAQAEEKERCLAIGMNLCLFKPVNLQQLESSLRLIDIRQPRSRLGELIDLELLKTLTLGDDKLMQQMLTTSQVENGKDLTSAKEAARIGDWAALQNHLHRINGSAQILGAAAILALCERLESHEPMQVPDPIIEEGLQQLAQQLTELNDEIDLMYRA</sequence>
<keyword evidence="13 18" id="KW-1133">Transmembrane helix</keyword>
<dbReference type="InterPro" id="IPR049870">
    <property type="entry name" value="BvgS-like_periplasmic1"/>
</dbReference>
<evidence type="ECO:0000256" key="2">
    <source>
        <dbReference type="ARBA" id="ARBA00004429"/>
    </source>
</evidence>
<evidence type="ECO:0000256" key="1">
    <source>
        <dbReference type="ARBA" id="ARBA00000085"/>
    </source>
</evidence>
<organism evidence="23 24">
    <name type="scientific">Yersinia intermedia</name>
    <dbReference type="NCBI Taxonomy" id="631"/>
    <lineage>
        <taxon>Bacteria</taxon>
        <taxon>Pseudomonadati</taxon>
        <taxon>Pseudomonadota</taxon>
        <taxon>Gammaproteobacteria</taxon>
        <taxon>Enterobacterales</taxon>
        <taxon>Yersiniaceae</taxon>
        <taxon>Yersinia</taxon>
    </lineage>
</organism>
<dbReference type="SMART" id="SM00448">
    <property type="entry name" value="REC"/>
    <property type="match status" value="1"/>
</dbReference>
<dbReference type="Gene3D" id="1.10.287.130">
    <property type="match status" value="1"/>
</dbReference>
<feature type="domain" description="Histidine kinase" evidence="20">
    <location>
        <begin position="718"/>
        <end position="938"/>
    </location>
</feature>
<evidence type="ECO:0000256" key="16">
    <source>
        <dbReference type="PROSITE-ProRule" id="PRU00110"/>
    </source>
</evidence>
<protein>
    <recommendedName>
        <fullName evidence="3">histidine kinase</fullName>
        <ecNumber evidence="3">2.7.13.3</ecNumber>
    </recommendedName>
</protein>
<dbReference type="InterPro" id="IPR003594">
    <property type="entry name" value="HATPase_dom"/>
</dbReference>
<evidence type="ECO:0000313" key="23">
    <source>
        <dbReference type="EMBL" id="CRY55944.1"/>
    </source>
</evidence>
<dbReference type="CDD" id="cd17546">
    <property type="entry name" value="REC_hyHK_CKI1_RcsC-like"/>
    <property type="match status" value="1"/>
</dbReference>
<evidence type="ECO:0000256" key="14">
    <source>
        <dbReference type="ARBA" id="ARBA00023012"/>
    </source>
</evidence>
<dbReference type="Proteomes" id="UP000043316">
    <property type="component" value="Unassembled WGS sequence"/>
</dbReference>
<feature type="domain" description="HPt" evidence="22">
    <location>
        <begin position="1098"/>
        <end position="1192"/>
    </location>
</feature>
<dbReference type="SUPFAM" id="SSF55785">
    <property type="entry name" value="PYP-like sensor domain (PAS domain)"/>
    <property type="match status" value="1"/>
</dbReference>
<evidence type="ECO:0000256" key="6">
    <source>
        <dbReference type="ARBA" id="ARBA00022553"/>
    </source>
</evidence>
<feature type="transmembrane region" description="Helical" evidence="18">
    <location>
        <begin position="536"/>
        <end position="557"/>
    </location>
</feature>
<dbReference type="GO" id="GO:0000155">
    <property type="term" value="F:phosphorelay sensor kinase activity"/>
    <property type="evidence" value="ECO:0007669"/>
    <property type="project" value="InterPro"/>
</dbReference>
<comment type="subcellular location">
    <subcellularLocation>
        <location evidence="2">Cell inner membrane</location>
        <topology evidence="2">Multi-pass membrane protein</topology>
    </subcellularLocation>
</comment>
<dbReference type="Gene3D" id="3.40.190.10">
    <property type="entry name" value="Periplasmic binding protein-like II"/>
    <property type="match status" value="4"/>
</dbReference>
<evidence type="ECO:0000256" key="4">
    <source>
        <dbReference type="ARBA" id="ARBA00022475"/>
    </source>
</evidence>
<evidence type="ECO:0000256" key="13">
    <source>
        <dbReference type="ARBA" id="ARBA00022989"/>
    </source>
</evidence>
<dbReference type="InterPro" id="IPR005467">
    <property type="entry name" value="His_kinase_dom"/>
</dbReference>
<keyword evidence="12" id="KW-0067">ATP-binding</keyword>
<dbReference type="InterPro" id="IPR001789">
    <property type="entry name" value="Sig_transdc_resp-reg_receiver"/>
</dbReference>
<dbReference type="SUPFAM" id="SSF47226">
    <property type="entry name" value="Histidine-containing phosphotransfer domain, HPT domain"/>
    <property type="match status" value="1"/>
</dbReference>
<gene>
    <name evidence="23" type="primary">evgS</name>
    <name evidence="23" type="ORF">ERS008476_02961</name>
</gene>
<evidence type="ECO:0000256" key="12">
    <source>
        <dbReference type="ARBA" id="ARBA00022840"/>
    </source>
</evidence>
<evidence type="ECO:0000259" key="20">
    <source>
        <dbReference type="PROSITE" id="PS50109"/>
    </source>
</evidence>
<dbReference type="FunFam" id="3.30.565.10:FF:000010">
    <property type="entry name" value="Sensor histidine kinase RcsC"/>
    <property type="match status" value="1"/>
</dbReference>
<keyword evidence="4" id="KW-1003">Cell membrane</keyword>
<evidence type="ECO:0000256" key="5">
    <source>
        <dbReference type="ARBA" id="ARBA00022519"/>
    </source>
</evidence>
<dbReference type="InterPro" id="IPR011006">
    <property type="entry name" value="CheY-like_superfamily"/>
</dbReference>
<dbReference type="PROSITE" id="PS50894">
    <property type="entry name" value="HPT"/>
    <property type="match status" value="1"/>
</dbReference>
<feature type="domain" description="Response regulatory" evidence="21">
    <location>
        <begin position="960"/>
        <end position="1074"/>
    </location>
</feature>
<dbReference type="SUPFAM" id="SSF47384">
    <property type="entry name" value="Homodimeric domain of signal transducing histidine kinase"/>
    <property type="match status" value="1"/>
</dbReference>
<dbReference type="GO" id="GO:0005886">
    <property type="term" value="C:plasma membrane"/>
    <property type="evidence" value="ECO:0007669"/>
    <property type="project" value="UniProtKB-SubCell"/>
</dbReference>
<dbReference type="SMART" id="SM00388">
    <property type="entry name" value="HisKA"/>
    <property type="match status" value="1"/>
</dbReference>
<dbReference type="PANTHER" id="PTHR43047">
    <property type="entry name" value="TWO-COMPONENT HISTIDINE PROTEIN KINASE"/>
    <property type="match status" value="1"/>
</dbReference>
<name>A0A0H5LXQ3_YERIN</name>
<dbReference type="SUPFAM" id="SSF55874">
    <property type="entry name" value="ATPase domain of HSP90 chaperone/DNA topoisomerase II/histidine kinase"/>
    <property type="match status" value="1"/>
</dbReference>
<dbReference type="InterPro" id="IPR004358">
    <property type="entry name" value="Sig_transdc_His_kin-like_C"/>
</dbReference>
<evidence type="ECO:0000313" key="24">
    <source>
        <dbReference type="Proteomes" id="UP000043316"/>
    </source>
</evidence>
<dbReference type="Gene3D" id="3.40.50.2300">
    <property type="match status" value="1"/>
</dbReference>
<dbReference type="CDD" id="cd16922">
    <property type="entry name" value="HATPase_EvgS-ArcB-TorS-like"/>
    <property type="match status" value="1"/>
</dbReference>
<dbReference type="PRINTS" id="PR00344">
    <property type="entry name" value="BCTRLSENSOR"/>
</dbReference>
<dbReference type="CDD" id="cd13707">
    <property type="entry name" value="PBP2_BvgS_D2"/>
    <property type="match status" value="1"/>
</dbReference>
<evidence type="ECO:0000256" key="19">
    <source>
        <dbReference type="SAM" id="SignalP"/>
    </source>
</evidence>
<feature type="modified residue" description="4-aspartylphosphate" evidence="17">
    <location>
        <position position="1009"/>
    </location>
</feature>
<dbReference type="InterPro" id="IPR035965">
    <property type="entry name" value="PAS-like_dom_sf"/>
</dbReference>
<dbReference type="Gene3D" id="1.20.120.160">
    <property type="entry name" value="HPT domain"/>
    <property type="match status" value="1"/>
</dbReference>
<feature type="signal peptide" evidence="19">
    <location>
        <begin position="1"/>
        <end position="21"/>
    </location>
</feature>
<dbReference type="InterPro" id="IPR001638">
    <property type="entry name" value="Solute-binding_3/MltF_N"/>
</dbReference>
<evidence type="ECO:0000256" key="3">
    <source>
        <dbReference type="ARBA" id="ARBA00012438"/>
    </source>
</evidence>
<dbReference type="AlphaFoldDB" id="A0A0H5LXQ3"/>
<dbReference type="Pfam" id="PF00512">
    <property type="entry name" value="HisKA"/>
    <property type="match status" value="1"/>
</dbReference>
<feature type="modified residue" description="Phosphohistidine" evidence="16">
    <location>
        <position position="1137"/>
    </location>
</feature>
<dbReference type="EC" id="2.7.13.3" evidence="3"/>
<comment type="catalytic activity">
    <reaction evidence="1">
        <text>ATP + protein L-histidine = ADP + protein N-phospho-L-histidine.</text>
        <dbReference type="EC" id="2.7.13.3"/>
    </reaction>
</comment>